<feature type="signal peptide" evidence="1">
    <location>
        <begin position="1"/>
        <end position="19"/>
    </location>
</feature>
<evidence type="ECO:0000256" key="1">
    <source>
        <dbReference type="SAM" id="SignalP"/>
    </source>
</evidence>
<keyword evidence="3" id="KW-1185">Reference proteome</keyword>
<gene>
    <name evidence="2" type="ORF">F5878DRAFT_201291</name>
</gene>
<evidence type="ECO:0000313" key="2">
    <source>
        <dbReference type="EMBL" id="KAJ3837761.1"/>
    </source>
</evidence>
<proteinExistence type="predicted"/>
<dbReference type="EMBL" id="MU806224">
    <property type="protein sequence ID" value="KAJ3837761.1"/>
    <property type="molecule type" value="Genomic_DNA"/>
</dbReference>
<dbReference type="AlphaFoldDB" id="A0AA38P7V4"/>
<feature type="chain" id="PRO_5041257169" description="Secreted protein" evidence="1">
    <location>
        <begin position="20"/>
        <end position="71"/>
    </location>
</feature>
<dbReference type="Proteomes" id="UP001163846">
    <property type="component" value="Unassembled WGS sequence"/>
</dbReference>
<reference evidence="2" key="1">
    <citation type="submission" date="2022-08" db="EMBL/GenBank/DDBJ databases">
        <authorList>
            <consortium name="DOE Joint Genome Institute"/>
            <person name="Min B."/>
            <person name="Riley R."/>
            <person name="Sierra-Patev S."/>
            <person name="Naranjo-Ortiz M."/>
            <person name="Looney B."/>
            <person name="Konkel Z."/>
            <person name="Slot J.C."/>
            <person name="Sakamoto Y."/>
            <person name="Steenwyk J.L."/>
            <person name="Rokas A."/>
            <person name="Carro J."/>
            <person name="Camarero S."/>
            <person name="Ferreira P."/>
            <person name="Molpeceres G."/>
            <person name="Ruiz-Duenas F.J."/>
            <person name="Serrano A."/>
            <person name="Henrissat B."/>
            <person name="Drula E."/>
            <person name="Hughes K.W."/>
            <person name="Mata J.L."/>
            <person name="Ishikawa N.K."/>
            <person name="Vargas-Isla R."/>
            <person name="Ushijima S."/>
            <person name="Smith C.A."/>
            <person name="Ahrendt S."/>
            <person name="Andreopoulos W."/>
            <person name="He G."/>
            <person name="Labutti K."/>
            <person name="Lipzen A."/>
            <person name="Ng V."/>
            <person name="Sandor L."/>
            <person name="Barry K."/>
            <person name="Martinez A.T."/>
            <person name="Xiao Y."/>
            <person name="Gibbons J.G."/>
            <person name="Terashima K."/>
            <person name="Hibbett D.S."/>
            <person name="Grigoriev I.V."/>
        </authorList>
    </citation>
    <scope>NUCLEOTIDE SEQUENCE</scope>
    <source>
        <strain evidence="2">TFB9207</strain>
    </source>
</reference>
<evidence type="ECO:0008006" key="4">
    <source>
        <dbReference type="Google" id="ProtNLM"/>
    </source>
</evidence>
<organism evidence="2 3">
    <name type="scientific">Lentinula raphanica</name>
    <dbReference type="NCBI Taxonomy" id="153919"/>
    <lineage>
        <taxon>Eukaryota</taxon>
        <taxon>Fungi</taxon>
        <taxon>Dikarya</taxon>
        <taxon>Basidiomycota</taxon>
        <taxon>Agaricomycotina</taxon>
        <taxon>Agaricomycetes</taxon>
        <taxon>Agaricomycetidae</taxon>
        <taxon>Agaricales</taxon>
        <taxon>Marasmiineae</taxon>
        <taxon>Omphalotaceae</taxon>
        <taxon>Lentinula</taxon>
    </lineage>
</organism>
<comment type="caution">
    <text evidence="2">The sequence shown here is derived from an EMBL/GenBank/DDBJ whole genome shotgun (WGS) entry which is preliminary data.</text>
</comment>
<protein>
    <recommendedName>
        <fullName evidence="4">Secreted protein</fullName>
    </recommendedName>
</protein>
<evidence type="ECO:0000313" key="3">
    <source>
        <dbReference type="Proteomes" id="UP001163846"/>
    </source>
</evidence>
<accession>A0AA38P7V4</accession>
<keyword evidence="1" id="KW-0732">Signal</keyword>
<sequence>MIFIHAILGLFLTLRRMNSSTVRRHRTWKLSHPQLGRCEQFEAGPMIGAGIIGRALTLNVECHFLRLTLAM</sequence>
<name>A0AA38P7V4_9AGAR</name>